<reference evidence="1" key="2">
    <citation type="journal article" date="2015" name="Data Brief">
        <title>Shoot transcriptome of the giant reed, Arundo donax.</title>
        <authorList>
            <person name="Barrero R.A."/>
            <person name="Guerrero F.D."/>
            <person name="Moolhuijzen P."/>
            <person name="Goolsby J.A."/>
            <person name="Tidwell J."/>
            <person name="Bellgard S.E."/>
            <person name="Bellgard M.I."/>
        </authorList>
    </citation>
    <scope>NUCLEOTIDE SEQUENCE</scope>
    <source>
        <tissue evidence="1">Shoot tissue taken approximately 20 cm above the soil surface</tissue>
    </source>
</reference>
<evidence type="ECO:0000313" key="1">
    <source>
        <dbReference type="EMBL" id="JAD19868.1"/>
    </source>
</evidence>
<organism evidence="1">
    <name type="scientific">Arundo donax</name>
    <name type="common">Giant reed</name>
    <name type="synonym">Donax arundinaceus</name>
    <dbReference type="NCBI Taxonomy" id="35708"/>
    <lineage>
        <taxon>Eukaryota</taxon>
        <taxon>Viridiplantae</taxon>
        <taxon>Streptophyta</taxon>
        <taxon>Embryophyta</taxon>
        <taxon>Tracheophyta</taxon>
        <taxon>Spermatophyta</taxon>
        <taxon>Magnoliopsida</taxon>
        <taxon>Liliopsida</taxon>
        <taxon>Poales</taxon>
        <taxon>Poaceae</taxon>
        <taxon>PACMAD clade</taxon>
        <taxon>Arundinoideae</taxon>
        <taxon>Arundineae</taxon>
        <taxon>Arundo</taxon>
    </lineage>
</organism>
<dbReference type="AlphaFoldDB" id="A0A0A8Y523"/>
<name>A0A0A8Y523_ARUDO</name>
<sequence>MIYAIFYAHPLSGKYDPFVGTINGASCLAPYKVLSTLMLL</sequence>
<proteinExistence type="predicted"/>
<protein>
    <submittedName>
        <fullName evidence="1">Uncharacterized protein</fullName>
    </submittedName>
</protein>
<accession>A0A0A8Y523</accession>
<reference evidence="1" key="1">
    <citation type="submission" date="2014-09" db="EMBL/GenBank/DDBJ databases">
        <authorList>
            <person name="Magalhaes I.L.F."/>
            <person name="Oliveira U."/>
            <person name="Santos F.R."/>
            <person name="Vidigal T.H.D.A."/>
            <person name="Brescovit A.D."/>
            <person name="Santos A.J."/>
        </authorList>
    </citation>
    <scope>NUCLEOTIDE SEQUENCE</scope>
    <source>
        <tissue evidence="1">Shoot tissue taken approximately 20 cm above the soil surface</tissue>
    </source>
</reference>
<dbReference type="EMBL" id="GBRH01278027">
    <property type="protein sequence ID" value="JAD19868.1"/>
    <property type="molecule type" value="Transcribed_RNA"/>
</dbReference>